<dbReference type="SUPFAM" id="SSF50494">
    <property type="entry name" value="Trypsin-like serine proteases"/>
    <property type="match status" value="1"/>
</dbReference>
<dbReference type="AlphaFoldDB" id="A0A1B6GDR4"/>
<reference evidence="1" key="1">
    <citation type="submission" date="2015-11" db="EMBL/GenBank/DDBJ databases">
        <title>De novo transcriptome assembly of four potential Pierce s Disease insect vectors from Arizona vineyards.</title>
        <authorList>
            <person name="Tassone E.E."/>
        </authorList>
    </citation>
    <scope>NUCLEOTIDE SEQUENCE</scope>
</reference>
<dbReference type="InterPro" id="IPR043504">
    <property type="entry name" value="Peptidase_S1_PA_chymotrypsin"/>
</dbReference>
<sequence length="178" mass="19658">NWSSVPGGFTRCAVLTSTVKPSLRNVCSAIGFNLTDNPKTLPDAQMIVYYLLVQKNCLDYQSIMETSHFLYRSWLCQDDYKHVSEDFSFSGSLLFCGVDQHVLSGVAIGPMESTDEENHSPIVFTDMCPYLTWIRAYVGPSVIRSPGDQGSGCYISSGQHPLSVTFIVLLSSVLLSLQ</sequence>
<dbReference type="Gene3D" id="2.40.10.10">
    <property type="entry name" value="Trypsin-like serine proteases"/>
    <property type="match status" value="1"/>
</dbReference>
<accession>A0A1B6GDR4</accession>
<evidence type="ECO:0008006" key="2">
    <source>
        <dbReference type="Google" id="ProtNLM"/>
    </source>
</evidence>
<feature type="non-terminal residue" evidence="1">
    <location>
        <position position="178"/>
    </location>
</feature>
<feature type="non-terminal residue" evidence="1">
    <location>
        <position position="1"/>
    </location>
</feature>
<dbReference type="InterPro" id="IPR009003">
    <property type="entry name" value="Peptidase_S1_PA"/>
</dbReference>
<proteinExistence type="predicted"/>
<evidence type="ECO:0000313" key="1">
    <source>
        <dbReference type="EMBL" id="JAS60588.1"/>
    </source>
</evidence>
<dbReference type="EMBL" id="GECZ01009181">
    <property type="protein sequence ID" value="JAS60588.1"/>
    <property type="molecule type" value="Transcribed_RNA"/>
</dbReference>
<name>A0A1B6GDR4_9HEMI</name>
<gene>
    <name evidence="1" type="ORF">g.3286</name>
</gene>
<organism evidence="1">
    <name type="scientific">Cuerna arida</name>
    <dbReference type="NCBI Taxonomy" id="1464854"/>
    <lineage>
        <taxon>Eukaryota</taxon>
        <taxon>Metazoa</taxon>
        <taxon>Ecdysozoa</taxon>
        <taxon>Arthropoda</taxon>
        <taxon>Hexapoda</taxon>
        <taxon>Insecta</taxon>
        <taxon>Pterygota</taxon>
        <taxon>Neoptera</taxon>
        <taxon>Paraneoptera</taxon>
        <taxon>Hemiptera</taxon>
        <taxon>Auchenorrhyncha</taxon>
        <taxon>Membracoidea</taxon>
        <taxon>Cicadellidae</taxon>
        <taxon>Cicadellinae</taxon>
        <taxon>Proconiini</taxon>
        <taxon>Cuerna</taxon>
    </lineage>
</organism>
<protein>
    <recommendedName>
        <fullName evidence="2">Peptidase S1 domain-containing protein</fullName>
    </recommendedName>
</protein>